<dbReference type="InterPro" id="IPR025660">
    <property type="entry name" value="Pept_his_AS"/>
</dbReference>
<evidence type="ECO:0000256" key="1">
    <source>
        <dbReference type="ARBA" id="ARBA00008455"/>
    </source>
</evidence>
<dbReference type="Pfam" id="PF18885">
    <property type="entry name" value="DUF5648"/>
    <property type="match status" value="1"/>
</dbReference>
<dbReference type="GO" id="GO:0006508">
    <property type="term" value="P:proteolysis"/>
    <property type="evidence" value="ECO:0007669"/>
    <property type="project" value="UniProtKB-KW"/>
</dbReference>
<feature type="domain" description="Peptidase C1A papain C-terminal" evidence="3">
    <location>
        <begin position="138"/>
        <end position="394"/>
    </location>
</feature>
<keyword evidence="4" id="KW-0378">Hydrolase</keyword>
<proteinExistence type="inferred from homology"/>
<evidence type="ECO:0000259" key="3">
    <source>
        <dbReference type="SMART" id="SM00645"/>
    </source>
</evidence>
<sequence>MKRKRSKKQFSKKQFPKLLAVLVSAGMMMTLSSGSSGRVYAENPQEADDGYIEMEESWDDGVPAAEEDVDLSDADVIHLEEAEQPEDVQTDAQTPENGLYGSYAEDPEDSDDDFYSPEADMDELTGAGEYTAWPFTATEAAKDSSGQLLSRFPVVRNQGNYNTCWAFTAIGMMEMSMISQGRAGTSVDYSELALAYSSYHLPDDRFGGLEGDLNSLANGGDFLSGGGNMVIALPTLFTWAGAVGETDVSYSRASAVSASGLSADLQRKDQAHIRELRLFNVKENPNAVKQWIRENGAVSFTMYKSSDFRTYYNSTKNSYYVNTGMVANHAVDVVGWDDAFPGSAFANNRSSSGAPRNGAWLVRNSYGSNNYGFYGYFWLSYADASIGDTVYGVVAESANNYMNNYQYDGAGYSVNIETKQAANIFRARTGNGETLKAVAVGLAGSDLSYTVEIYRNLQDLSDPTSGELCSASTVNGSISQAGIYTVKLKKAVQLNLGEYYAVVVTVNGSGARVMAESSYNRGGDLRISASMKRQQSFVRSGRNSTWIDLKDGWSSYYNHPEGGNLRIKAFTDTVGDGTAIISDGWYEQESVDAVPMYRLYNVVTQEHFYTSSAHERSVLISVGWTDEKIGWYAPKTGDPVYRLYNKTLRDHHYTTSKQERDTLVNLGWISEGIGWYSDPDKGVPLYRQFHPGLTSGSHNYTVSKYEASVLISRGWKDEKIGWYGVKTNS</sequence>
<dbReference type="Gene3D" id="3.90.70.10">
    <property type="entry name" value="Cysteine proteinases"/>
    <property type="match status" value="1"/>
</dbReference>
<dbReference type="EMBL" id="CM001487">
    <property type="protein sequence ID" value="EIM56831.1"/>
    <property type="molecule type" value="Genomic_DNA"/>
</dbReference>
<dbReference type="GO" id="GO:0008234">
    <property type="term" value="F:cysteine-type peptidase activity"/>
    <property type="evidence" value="ECO:0007669"/>
    <property type="project" value="InterPro"/>
</dbReference>
<evidence type="ECO:0000313" key="5">
    <source>
        <dbReference type="Proteomes" id="UP000005753"/>
    </source>
</evidence>
<dbReference type="OrthoDB" id="3648721at2"/>
<dbReference type="CDD" id="cd02619">
    <property type="entry name" value="Peptidase_C1"/>
    <property type="match status" value="1"/>
</dbReference>
<dbReference type="STRING" id="633697.EubceDRAFT1_1006"/>
<reference evidence="4 5" key="2">
    <citation type="submission" date="2012-02" db="EMBL/GenBank/DDBJ databases">
        <title>Improved High-Quality Draft sequence of Eubacterium cellulosolvens 6.</title>
        <authorList>
            <consortium name="US DOE Joint Genome Institute"/>
            <person name="Lucas S."/>
            <person name="Han J."/>
            <person name="Lapidus A."/>
            <person name="Cheng J.-F."/>
            <person name="Goodwin L."/>
            <person name="Pitluck S."/>
            <person name="Peters L."/>
            <person name="Mikhailova N."/>
            <person name="Gu W."/>
            <person name="Detter J.C."/>
            <person name="Han C."/>
            <person name="Tapia R."/>
            <person name="Land M."/>
            <person name="Hauser L."/>
            <person name="Kyrpides N."/>
            <person name="Ivanova N."/>
            <person name="Pagani I."/>
            <person name="Johnson E."/>
            <person name="Mukhopadhyay B."/>
            <person name="Anderson I."/>
            <person name="Woyke T."/>
        </authorList>
    </citation>
    <scope>NUCLEOTIDE SEQUENCE [LARGE SCALE GENOMIC DNA]</scope>
    <source>
        <strain evidence="4 5">6</strain>
    </source>
</reference>
<accession>I5ASQ8</accession>
<dbReference type="AlphaFoldDB" id="I5ASQ8"/>
<dbReference type="InterPro" id="IPR040528">
    <property type="entry name" value="Lectin-like"/>
</dbReference>
<dbReference type="SMR" id="I5ASQ8"/>
<dbReference type="InterPro" id="IPR013128">
    <property type="entry name" value="Peptidase_C1A"/>
</dbReference>
<dbReference type="Proteomes" id="UP000005753">
    <property type="component" value="Chromosome"/>
</dbReference>
<reference evidence="4 5" key="1">
    <citation type="submission" date="2010-08" db="EMBL/GenBank/DDBJ databases">
        <authorList>
            <consortium name="US DOE Joint Genome Institute (JGI-PGF)"/>
            <person name="Lucas S."/>
            <person name="Copeland A."/>
            <person name="Lapidus A."/>
            <person name="Cheng J.-F."/>
            <person name="Bruce D."/>
            <person name="Goodwin L."/>
            <person name="Pitluck S."/>
            <person name="Land M.L."/>
            <person name="Hauser L."/>
            <person name="Chang Y.-J."/>
            <person name="Anderson I.J."/>
            <person name="Johnson E."/>
            <person name="Mulhopadhyay B."/>
            <person name="Kyrpides N."/>
            <person name="Woyke T.J."/>
        </authorList>
    </citation>
    <scope>NUCLEOTIDE SEQUENCE [LARGE SCALE GENOMIC DNA]</scope>
    <source>
        <strain evidence="4 5">6</strain>
    </source>
</reference>
<keyword evidence="5" id="KW-1185">Reference proteome</keyword>
<feature type="compositionally biased region" description="Acidic residues" evidence="2">
    <location>
        <begin position="105"/>
        <end position="120"/>
    </location>
</feature>
<dbReference type="eggNOG" id="COG3757">
    <property type="taxonomic scope" value="Bacteria"/>
</dbReference>
<dbReference type="Pfam" id="PF18560">
    <property type="entry name" value="Lectin_like"/>
    <property type="match status" value="1"/>
</dbReference>
<dbReference type="SMART" id="SM00645">
    <property type="entry name" value="Pept_C1"/>
    <property type="match status" value="1"/>
</dbReference>
<keyword evidence="4" id="KW-0645">Protease</keyword>
<dbReference type="SUPFAM" id="SSF54001">
    <property type="entry name" value="Cysteine proteinases"/>
    <property type="match status" value="1"/>
</dbReference>
<dbReference type="Pfam" id="PF00112">
    <property type="entry name" value="Peptidase_C1"/>
    <property type="match status" value="1"/>
</dbReference>
<dbReference type="InterPro" id="IPR038765">
    <property type="entry name" value="Papain-like_cys_pep_sf"/>
</dbReference>
<dbReference type="HOGENOM" id="CLU_379811_0_0_9"/>
<dbReference type="InterPro" id="IPR000668">
    <property type="entry name" value="Peptidase_C1A_C"/>
</dbReference>
<dbReference type="InterPro" id="IPR043708">
    <property type="entry name" value="DUF5648"/>
</dbReference>
<dbReference type="eggNOG" id="COG4870">
    <property type="taxonomic scope" value="Bacteria"/>
</dbReference>
<dbReference type="PROSITE" id="PS00639">
    <property type="entry name" value="THIOL_PROTEASE_HIS"/>
    <property type="match status" value="1"/>
</dbReference>
<comment type="similarity">
    <text evidence="1">Belongs to the peptidase C1 family.</text>
</comment>
<name>I5ASQ8_EUBC6</name>
<feature type="region of interest" description="Disordered" evidence="2">
    <location>
        <begin position="81"/>
        <end position="120"/>
    </location>
</feature>
<protein>
    <submittedName>
        <fullName evidence="4">Cysteine protease</fullName>
    </submittedName>
</protein>
<evidence type="ECO:0000256" key="2">
    <source>
        <dbReference type="SAM" id="MobiDB-lite"/>
    </source>
</evidence>
<organism evidence="4 5">
    <name type="scientific">Eubacterium cellulosolvens (strain ATCC 43171 / JCM 9499 / 6)</name>
    <name type="common">Cillobacterium cellulosolvens</name>
    <dbReference type="NCBI Taxonomy" id="633697"/>
    <lineage>
        <taxon>Bacteria</taxon>
        <taxon>Bacillati</taxon>
        <taxon>Bacillota</taxon>
        <taxon>Clostridia</taxon>
        <taxon>Eubacteriales</taxon>
        <taxon>Eubacteriaceae</taxon>
        <taxon>Eubacterium</taxon>
    </lineage>
</organism>
<evidence type="ECO:0000313" key="4">
    <source>
        <dbReference type="EMBL" id="EIM56831.1"/>
    </source>
</evidence>
<dbReference type="PANTHER" id="PTHR12411">
    <property type="entry name" value="CYSTEINE PROTEASE FAMILY C1-RELATED"/>
    <property type="match status" value="1"/>
</dbReference>
<gene>
    <name evidence="4" type="ORF">EubceDRAFT1_1006</name>
</gene>